<evidence type="ECO:0000313" key="3">
    <source>
        <dbReference type="Proteomes" id="UP000294927"/>
    </source>
</evidence>
<dbReference type="GO" id="GO:0016747">
    <property type="term" value="F:acyltransferase activity, transferring groups other than amino-acyl groups"/>
    <property type="evidence" value="ECO:0007669"/>
    <property type="project" value="InterPro"/>
</dbReference>
<dbReference type="SUPFAM" id="SSF53901">
    <property type="entry name" value="Thiolase-like"/>
    <property type="match status" value="2"/>
</dbReference>
<dbReference type="Pfam" id="PF22691">
    <property type="entry name" value="Thiolase_C_1"/>
    <property type="match status" value="1"/>
</dbReference>
<gene>
    <name evidence="2" type="ORF">CLV71_101615</name>
</gene>
<comment type="caution">
    <text evidence="2">The sequence shown here is derived from an EMBL/GenBank/DDBJ whole genome shotgun (WGS) entry which is preliminary data.</text>
</comment>
<feature type="domain" description="Thiolase C-terminal" evidence="1">
    <location>
        <begin position="236"/>
        <end position="375"/>
    </location>
</feature>
<dbReference type="RefSeq" id="WP_133900972.1">
    <property type="nucleotide sequence ID" value="NZ_SOCP01000001.1"/>
</dbReference>
<dbReference type="AlphaFoldDB" id="A0A4R7W599"/>
<name>A0A4R7W599_9PSEU</name>
<dbReference type="EMBL" id="SOCP01000001">
    <property type="protein sequence ID" value="TDV57742.1"/>
    <property type="molecule type" value="Genomic_DNA"/>
</dbReference>
<evidence type="ECO:0000259" key="1">
    <source>
        <dbReference type="Pfam" id="PF22691"/>
    </source>
</evidence>
<evidence type="ECO:0000313" key="2">
    <source>
        <dbReference type="EMBL" id="TDV57742.1"/>
    </source>
</evidence>
<keyword evidence="3" id="KW-1185">Reference proteome</keyword>
<dbReference type="CDD" id="cd00829">
    <property type="entry name" value="SCP-x_thiolase"/>
    <property type="match status" value="1"/>
</dbReference>
<protein>
    <submittedName>
        <fullName evidence="2">Acetyl-CoA acetyltransferase</fullName>
    </submittedName>
</protein>
<sequence length="379" mass="39337">MTTDVAIVGVGATPQGKLPGSTSLSLAVDAVKAALDDAGLSKSDLDGLLTFPGTTAPEGALNFLRLGEELGVNPLVTGSMTMGGATAGGLVQMAAAQIKAGLATTVACVFGDAARTGGSRFDRASGWGDSWGIWGMFAAAANSALTASRHMAVYGTTSEQLGEVAVACRYHASLNPNAVMREPITVAGHQASRWIVEPFHLLDCCLISDGGVCVIVTAADKAKDLRRPPVRIAGMGQAHTNQTIGNPDWLTLPHQRTAVHNAYAMAGIGPEDVDVAQLYDNFTMSVLLWLEHGGFCKPGESGSFVEGGRIQLGGELPVNTAGGNLSESYMEGWLHIVEGVRQIRGECGPRQVENAEVCLVTGRGMALNNANALVLTPGR</sequence>
<accession>A0A4R7W599</accession>
<organism evidence="2 3">
    <name type="scientific">Actinophytocola oryzae</name>
    <dbReference type="NCBI Taxonomy" id="502181"/>
    <lineage>
        <taxon>Bacteria</taxon>
        <taxon>Bacillati</taxon>
        <taxon>Actinomycetota</taxon>
        <taxon>Actinomycetes</taxon>
        <taxon>Pseudonocardiales</taxon>
        <taxon>Pseudonocardiaceae</taxon>
    </lineage>
</organism>
<dbReference type="Proteomes" id="UP000294927">
    <property type="component" value="Unassembled WGS sequence"/>
</dbReference>
<dbReference type="OrthoDB" id="9785768at2"/>
<dbReference type="InterPro" id="IPR002155">
    <property type="entry name" value="Thiolase"/>
</dbReference>
<dbReference type="PANTHER" id="PTHR42870">
    <property type="entry name" value="ACETYL-COA C-ACETYLTRANSFERASE"/>
    <property type="match status" value="1"/>
</dbReference>
<dbReference type="PIRSF" id="PIRSF000429">
    <property type="entry name" value="Ac-CoA_Ac_transf"/>
    <property type="match status" value="1"/>
</dbReference>
<reference evidence="2 3" key="1">
    <citation type="submission" date="2019-03" db="EMBL/GenBank/DDBJ databases">
        <title>Genomic Encyclopedia of Archaeal and Bacterial Type Strains, Phase II (KMG-II): from individual species to whole genera.</title>
        <authorList>
            <person name="Goeker M."/>
        </authorList>
    </citation>
    <scope>NUCLEOTIDE SEQUENCE [LARGE SCALE GENOMIC DNA]</scope>
    <source>
        <strain evidence="2 3">DSM 45499</strain>
    </source>
</reference>
<dbReference type="PANTHER" id="PTHR42870:SF1">
    <property type="entry name" value="NON-SPECIFIC LIPID-TRANSFER PROTEIN-LIKE 2"/>
    <property type="match status" value="1"/>
</dbReference>
<proteinExistence type="predicted"/>
<dbReference type="Gene3D" id="3.40.47.10">
    <property type="match status" value="1"/>
</dbReference>
<dbReference type="InterPro" id="IPR016039">
    <property type="entry name" value="Thiolase-like"/>
</dbReference>
<keyword evidence="2" id="KW-0808">Transferase</keyword>
<dbReference type="InterPro" id="IPR055140">
    <property type="entry name" value="Thiolase_C_2"/>
</dbReference>